<dbReference type="GO" id="GO:0044218">
    <property type="term" value="C:other organism cell membrane"/>
    <property type="evidence" value="ECO:0007669"/>
    <property type="project" value="UniProtKB-KW"/>
</dbReference>
<accession>A0AAV1QCJ8</accession>
<dbReference type="GO" id="GO:0006812">
    <property type="term" value="P:monoatomic cation transport"/>
    <property type="evidence" value="ECO:0007669"/>
    <property type="project" value="InterPro"/>
</dbReference>
<dbReference type="GO" id="GO:0046930">
    <property type="term" value="C:pore complex"/>
    <property type="evidence" value="ECO:0007669"/>
    <property type="project" value="InterPro"/>
</dbReference>
<dbReference type="Gene3D" id="2.60.270.20">
    <property type="entry name" value="Cytolysin/lectin"/>
    <property type="match status" value="1"/>
</dbReference>
<keyword evidence="7" id="KW-1185">Reference proteome</keyword>
<dbReference type="PANTHER" id="PTHR40388:SF2">
    <property type="entry name" value="ACTINOPORIN-LIKE PROTEIN"/>
    <property type="match status" value="1"/>
</dbReference>
<evidence type="ECO:0000256" key="3">
    <source>
        <dbReference type="ARBA" id="ARBA00022537"/>
    </source>
</evidence>
<evidence type="ECO:0000256" key="2">
    <source>
        <dbReference type="ARBA" id="ARBA00004532"/>
    </source>
</evidence>
<organism evidence="6 7">
    <name type="scientific">Scomber scombrus</name>
    <name type="common">Atlantic mackerel</name>
    <name type="synonym">Scomber vernalis</name>
    <dbReference type="NCBI Taxonomy" id="13677"/>
    <lineage>
        <taxon>Eukaryota</taxon>
        <taxon>Metazoa</taxon>
        <taxon>Chordata</taxon>
        <taxon>Craniata</taxon>
        <taxon>Vertebrata</taxon>
        <taxon>Euteleostomi</taxon>
        <taxon>Actinopterygii</taxon>
        <taxon>Neopterygii</taxon>
        <taxon>Teleostei</taxon>
        <taxon>Neoteleostei</taxon>
        <taxon>Acanthomorphata</taxon>
        <taxon>Pelagiaria</taxon>
        <taxon>Scombriformes</taxon>
        <taxon>Scombridae</taxon>
        <taxon>Scomber</taxon>
    </lineage>
</organism>
<evidence type="ECO:0000313" key="6">
    <source>
        <dbReference type="EMBL" id="CAK6980311.1"/>
    </source>
</evidence>
<dbReference type="InterPro" id="IPR009104">
    <property type="entry name" value="Anemon_actinoporin-like"/>
</dbReference>
<evidence type="ECO:0000256" key="1">
    <source>
        <dbReference type="ARBA" id="ARBA00004175"/>
    </source>
</evidence>
<evidence type="ECO:0000313" key="7">
    <source>
        <dbReference type="Proteomes" id="UP001314229"/>
    </source>
</evidence>
<keyword evidence="4" id="KW-0472">Membrane</keyword>
<dbReference type="InterPro" id="IPR015926">
    <property type="entry name" value="Cytolysin/lectin"/>
</dbReference>
<gene>
    <name evidence="6" type="ORF">FSCOSCO3_A027797</name>
</gene>
<dbReference type="GO" id="GO:0015267">
    <property type="term" value="F:channel activity"/>
    <property type="evidence" value="ECO:0007669"/>
    <property type="project" value="InterPro"/>
</dbReference>
<dbReference type="GO" id="GO:0042151">
    <property type="term" value="C:nematocyst"/>
    <property type="evidence" value="ECO:0007669"/>
    <property type="project" value="UniProtKB-SubCell"/>
</dbReference>
<sequence>MVDQAMDGAGLASDLLEHSLTVRNSIAKALPTHRECEVHIKNECSNYTLCNPRVYTERGRCYVPLPPAIKPNATGEALFKKVPNMACGAVGIFTYDLLNNSTKESTNKIAVLFKVPFDLNAKFNAYALGIFDISTECNRDLFRDMSKNTSEMFVRGQAKGPSLTYKSDTVTIMATMSDCYTPYMKVEVSDN</sequence>
<comment type="caution">
    <text evidence="6">The sequence shown here is derived from an EMBL/GenBank/DDBJ whole genome shotgun (WGS) entry which is preliminary data.</text>
</comment>
<dbReference type="EMBL" id="CAWUFR010000673">
    <property type="protein sequence ID" value="CAK6980311.1"/>
    <property type="molecule type" value="Genomic_DNA"/>
</dbReference>
<name>A0AAV1QCJ8_SCOSC</name>
<dbReference type="PANTHER" id="PTHR40388">
    <property type="entry name" value="BRYOPORIN"/>
    <property type="match status" value="1"/>
</dbReference>
<protein>
    <submittedName>
        <fullName evidence="6">DELTA-actitoxin-Afr1a-like</fullName>
    </submittedName>
</protein>
<proteinExistence type="predicted"/>
<dbReference type="GO" id="GO:0046931">
    <property type="term" value="P:pore complex assembly"/>
    <property type="evidence" value="ECO:0007669"/>
    <property type="project" value="InterPro"/>
</dbReference>
<dbReference type="SUPFAM" id="SSF63724">
    <property type="entry name" value="Cytolysin/lectin"/>
    <property type="match status" value="1"/>
</dbReference>
<reference evidence="6 7" key="1">
    <citation type="submission" date="2024-01" db="EMBL/GenBank/DDBJ databases">
        <authorList>
            <person name="Alioto T."/>
            <person name="Alioto T."/>
            <person name="Gomez Garrido J."/>
        </authorList>
    </citation>
    <scope>NUCLEOTIDE SEQUENCE [LARGE SCALE GENOMIC DNA]</scope>
</reference>
<dbReference type="Proteomes" id="UP001314229">
    <property type="component" value="Unassembled WGS sequence"/>
</dbReference>
<keyword evidence="3" id="KW-1052">Target cell membrane</keyword>
<dbReference type="GO" id="GO:0051715">
    <property type="term" value="P:cytolysis in another organism"/>
    <property type="evidence" value="ECO:0007669"/>
    <property type="project" value="InterPro"/>
</dbReference>
<keyword evidence="5" id="KW-0166">Nematocyst</keyword>
<dbReference type="InterPro" id="IPR050677">
    <property type="entry name" value="Actinoporin_PFT"/>
</dbReference>
<comment type="subcellular location">
    <subcellularLocation>
        <location evidence="2">Nematocyst</location>
    </subcellularLocation>
    <subcellularLocation>
        <location evidence="1">Target cell membrane</location>
    </subcellularLocation>
</comment>
<evidence type="ECO:0000256" key="4">
    <source>
        <dbReference type="ARBA" id="ARBA00023298"/>
    </source>
</evidence>
<evidence type="ECO:0000256" key="5">
    <source>
        <dbReference type="ARBA" id="ARBA00023331"/>
    </source>
</evidence>
<dbReference type="Pfam" id="PF06369">
    <property type="entry name" value="Anemone_cytotox"/>
    <property type="match status" value="1"/>
</dbReference>
<keyword evidence="4" id="KW-1053">Target membrane</keyword>
<dbReference type="AlphaFoldDB" id="A0AAV1QCJ8"/>